<evidence type="ECO:0000256" key="1">
    <source>
        <dbReference type="ARBA" id="ARBA00023015"/>
    </source>
</evidence>
<organism evidence="6 7">
    <name type="scientific">Slackia heliotrinireducens (strain ATCC 29202 / DSM 20476 / NCTC 11029 / RHS 1)</name>
    <name type="common">Peptococcus heliotrinreducens</name>
    <dbReference type="NCBI Taxonomy" id="471855"/>
    <lineage>
        <taxon>Bacteria</taxon>
        <taxon>Bacillati</taxon>
        <taxon>Actinomycetota</taxon>
        <taxon>Coriobacteriia</taxon>
        <taxon>Eggerthellales</taxon>
        <taxon>Eggerthellaceae</taxon>
        <taxon>Slackia</taxon>
    </lineage>
</organism>
<dbReference type="Gene3D" id="2.60.120.10">
    <property type="entry name" value="Jelly Rolls"/>
    <property type="match status" value="1"/>
</dbReference>
<dbReference type="Proteomes" id="UP000002026">
    <property type="component" value="Chromosome"/>
</dbReference>
<dbReference type="RefSeq" id="WP_012797760.1">
    <property type="nucleotide sequence ID" value="NC_013165.1"/>
</dbReference>
<dbReference type="GO" id="GO:0003677">
    <property type="term" value="F:DNA binding"/>
    <property type="evidence" value="ECO:0007669"/>
    <property type="project" value="UniProtKB-KW"/>
</dbReference>
<dbReference type="GO" id="GO:0006355">
    <property type="term" value="P:regulation of DNA-templated transcription"/>
    <property type="evidence" value="ECO:0007669"/>
    <property type="project" value="InterPro"/>
</dbReference>
<accession>C7N3R4</accession>
<dbReference type="PROSITE" id="PS50042">
    <property type="entry name" value="CNMP_BINDING_3"/>
    <property type="match status" value="1"/>
</dbReference>
<evidence type="ECO:0000313" key="7">
    <source>
        <dbReference type="Proteomes" id="UP000002026"/>
    </source>
</evidence>
<proteinExistence type="predicted"/>
<dbReference type="SUPFAM" id="SSF51206">
    <property type="entry name" value="cAMP-binding domain-like"/>
    <property type="match status" value="1"/>
</dbReference>
<evidence type="ECO:0000256" key="2">
    <source>
        <dbReference type="ARBA" id="ARBA00023125"/>
    </source>
</evidence>
<dbReference type="eggNOG" id="COG0664">
    <property type="taxonomic scope" value="Bacteria"/>
</dbReference>
<evidence type="ECO:0000313" key="6">
    <source>
        <dbReference type="EMBL" id="ACV21655.1"/>
    </source>
</evidence>
<dbReference type="InterPro" id="IPR000595">
    <property type="entry name" value="cNMP-bd_dom"/>
</dbReference>
<dbReference type="PROSITE" id="PS51063">
    <property type="entry name" value="HTH_CRP_2"/>
    <property type="match status" value="1"/>
</dbReference>
<dbReference type="KEGG" id="shi:Shel_05960"/>
<dbReference type="STRING" id="471855.Shel_05960"/>
<keyword evidence="7" id="KW-1185">Reference proteome</keyword>
<name>C7N3R4_SLAHD</name>
<sequence>MDTSAIRSSSLFKGMSDEEFETALHNLGAHERTFAKGETVLRAGNTTREMGIILAGSVTIENEDLWGNRTILNLAESGDFFAEVYAILGNEPLLVNVRANEDCRILFLRLGGSLLEQTGGWQAKLVQNLLLISSRKNLVLSGRAFHTSPKTIRGRIMAYLDTMSRKKNSRRFDIPFDRQQMADYLNVERTALSKELGKMKKDGLIDYSRNHFAIL</sequence>
<dbReference type="InterPro" id="IPR018490">
    <property type="entry name" value="cNMP-bd_dom_sf"/>
</dbReference>
<evidence type="ECO:0000259" key="4">
    <source>
        <dbReference type="PROSITE" id="PS50042"/>
    </source>
</evidence>
<dbReference type="EMBL" id="CP001684">
    <property type="protein sequence ID" value="ACV21655.1"/>
    <property type="molecule type" value="Genomic_DNA"/>
</dbReference>
<dbReference type="InterPro" id="IPR036390">
    <property type="entry name" value="WH_DNA-bd_sf"/>
</dbReference>
<dbReference type="Pfam" id="PF13545">
    <property type="entry name" value="HTH_Crp_2"/>
    <property type="match status" value="1"/>
</dbReference>
<feature type="domain" description="Cyclic nucleotide-binding" evidence="4">
    <location>
        <begin position="11"/>
        <end position="108"/>
    </location>
</feature>
<keyword evidence="2" id="KW-0238">DNA-binding</keyword>
<evidence type="ECO:0000256" key="3">
    <source>
        <dbReference type="ARBA" id="ARBA00023163"/>
    </source>
</evidence>
<keyword evidence="3" id="KW-0804">Transcription</keyword>
<dbReference type="CDD" id="cd00038">
    <property type="entry name" value="CAP_ED"/>
    <property type="match status" value="1"/>
</dbReference>
<dbReference type="Pfam" id="PF00027">
    <property type="entry name" value="cNMP_binding"/>
    <property type="match status" value="1"/>
</dbReference>
<dbReference type="InterPro" id="IPR014710">
    <property type="entry name" value="RmlC-like_jellyroll"/>
</dbReference>
<dbReference type="InterPro" id="IPR012318">
    <property type="entry name" value="HTH_CRP"/>
</dbReference>
<reference evidence="6 7" key="1">
    <citation type="journal article" date="2009" name="Stand. Genomic Sci.">
        <title>Complete genome sequence of Slackia heliotrinireducens type strain (RHS 1).</title>
        <authorList>
            <person name="Pukall R."/>
            <person name="Lapidus A."/>
            <person name="Nolan M."/>
            <person name="Copeland A."/>
            <person name="Glavina Del Rio T."/>
            <person name="Lucas S."/>
            <person name="Chen F."/>
            <person name="Tice H."/>
            <person name="Cheng J.F."/>
            <person name="Chertkov O."/>
            <person name="Bruce D."/>
            <person name="Goodwin L."/>
            <person name="Kuske C."/>
            <person name="Brettin T."/>
            <person name="Detter J.C."/>
            <person name="Han C."/>
            <person name="Pitluck S."/>
            <person name="Pati A."/>
            <person name="Mavrommatis K."/>
            <person name="Ivanova N."/>
            <person name="Ovchinnikova G."/>
            <person name="Chen A."/>
            <person name="Palaniappan K."/>
            <person name="Schneider S."/>
            <person name="Rohde M."/>
            <person name="Chain P."/>
            <person name="D'haeseleer P."/>
            <person name="Goker M."/>
            <person name="Bristow J."/>
            <person name="Eisen J.A."/>
            <person name="Markowitz V."/>
            <person name="Kyrpides N.C."/>
            <person name="Klenk H.P."/>
            <person name="Hugenholtz P."/>
        </authorList>
    </citation>
    <scope>NUCLEOTIDE SEQUENCE [LARGE SCALE GENOMIC DNA]</scope>
    <source>
        <strain evidence="7">ATCC 29202 / DSM 20476 / NCTC 11029 / RHS 1</strain>
    </source>
</reference>
<dbReference type="AlphaFoldDB" id="C7N3R4"/>
<evidence type="ECO:0000259" key="5">
    <source>
        <dbReference type="PROSITE" id="PS51063"/>
    </source>
</evidence>
<feature type="domain" description="HTH crp-type" evidence="5">
    <location>
        <begin position="150"/>
        <end position="215"/>
    </location>
</feature>
<dbReference type="HOGENOM" id="CLU_075053_4_1_11"/>
<gene>
    <name evidence="6" type="ordered locus">Shel_05960</name>
</gene>
<protein>
    <submittedName>
        <fullName evidence="6">cAMP-binding protein</fullName>
    </submittedName>
</protein>
<dbReference type="SUPFAM" id="SSF46785">
    <property type="entry name" value="Winged helix' DNA-binding domain"/>
    <property type="match status" value="1"/>
</dbReference>
<keyword evidence="1" id="KW-0805">Transcription regulation</keyword>